<dbReference type="Proteomes" id="UP001204562">
    <property type="component" value="Unassembled WGS sequence"/>
</dbReference>
<dbReference type="Gene3D" id="3.40.190.10">
    <property type="entry name" value="Periplasmic binding protein-like II"/>
    <property type="match status" value="1"/>
</dbReference>
<name>A0AAW5JH28_9FIRM</name>
<dbReference type="PIRSF" id="PIRSF017082">
    <property type="entry name" value="YflP"/>
    <property type="match status" value="1"/>
</dbReference>
<dbReference type="PANTHER" id="PTHR42928:SF5">
    <property type="entry name" value="BLR1237 PROTEIN"/>
    <property type="match status" value="1"/>
</dbReference>
<accession>A0AAW5JH28</accession>
<dbReference type="SUPFAM" id="SSF53850">
    <property type="entry name" value="Periplasmic binding protein-like II"/>
    <property type="match status" value="1"/>
</dbReference>
<dbReference type="CDD" id="cd07012">
    <property type="entry name" value="PBP2_Bug_TTT"/>
    <property type="match status" value="1"/>
</dbReference>
<dbReference type="Gene3D" id="3.40.190.150">
    <property type="entry name" value="Bordetella uptake gene, domain 1"/>
    <property type="match status" value="1"/>
</dbReference>
<comment type="caution">
    <text evidence="4">The sequence shown here is derived from an EMBL/GenBank/DDBJ whole genome shotgun (WGS) entry which is preliminary data.</text>
</comment>
<dbReference type="EMBL" id="JANFYS010000002">
    <property type="protein sequence ID" value="MCQ4769158.1"/>
    <property type="molecule type" value="Genomic_DNA"/>
</dbReference>
<dbReference type="AlphaFoldDB" id="A0AAW5JH28"/>
<evidence type="ECO:0000313" key="4">
    <source>
        <dbReference type="EMBL" id="MCQ4769158.1"/>
    </source>
</evidence>
<dbReference type="PANTHER" id="PTHR42928">
    <property type="entry name" value="TRICARBOXYLATE-BINDING PROTEIN"/>
    <property type="match status" value="1"/>
</dbReference>
<evidence type="ECO:0000256" key="3">
    <source>
        <dbReference type="SAM" id="SignalP"/>
    </source>
</evidence>
<dbReference type="Pfam" id="PF03401">
    <property type="entry name" value="TctC"/>
    <property type="match status" value="1"/>
</dbReference>
<gene>
    <name evidence="4" type="ORF">NE579_01585</name>
</gene>
<sequence>MKKLAALLISLAMILAMAVTGCSSSGSGQTASPQPSQPAGSQTPAASGDYPKSSIQVVVPFSAGGGTDLFARIVVDKMSQIVGVPIEVVNVPGGSATIGTTQVANANTDGYTIGFSISTPLCVTPLLGETCYTLEDMQPICNAYTVLHGIYVAADSPIQDVDDLIAFINEKGGTLSYAGSGTGNMQHMCLEEWASQADPEGTWNLTNVPYDGDPEEIVALMSGELPFATLQVHGAKSAVEAGNVRCIMIFGDTTPQWMTDGGYFGPNSVELGYECRVKGLVGFYGPAGMSADAVKVLSDAFHQAVQDEGVLESIANIGLEPDYRDTEAYTAGLEELVPVADELLHQLGFIAG</sequence>
<comment type="similarity">
    <text evidence="1">Belongs to the UPF0065 (bug) family.</text>
</comment>
<dbReference type="InterPro" id="IPR005064">
    <property type="entry name" value="BUG"/>
</dbReference>
<dbReference type="PROSITE" id="PS51257">
    <property type="entry name" value="PROKAR_LIPOPROTEIN"/>
    <property type="match status" value="1"/>
</dbReference>
<dbReference type="InterPro" id="IPR042100">
    <property type="entry name" value="Bug_dom1"/>
</dbReference>
<evidence type="ECO:0000256" key="2">
    <source>
        <dbReference type="SAM" id="MobiDB-lite"/>
    </source>
</evidence>
<dbReference type="RefSeq" id="WP_256303007.1">
    <property type="nucleotide sequence ID" value="NZ_JANFYS010000002.1"/>
</dbReference>
<organism evidence="4 5">
    <name type="scientific">Intestinimonas massiliensis</name>
    <name type="common">ex Afouda et al. 2020</name>
    <dbReference type="NCBI Taxonomy" id="1673721"/>
    <lineage>
        <taxon>Bacteria</taxon>
        <taxon>Bacillati</taxon>
        <taxon>Bacillota</taxon>
        <taxon>Clostridia</taxon>
        <taxon>Eubacteriales</taxon>
        <taxon>Intestinimonas</taxon>
    </lineage>
</organism>
<keyword evidence="3" id="KW-0732">Signal</keyword>
<feature type="signal peptide" evidence="3">
    <location>
        <begin position="1"/>
        <end position="18"/>
    </location>
</feature>
<feature type="region of interest" description="Disordered" evidence="2">
    <location>
        <begin position="25"/>
        <end position="49"/>
    </location>
</feature>
<reference evidence="4" key="1">
    <citation type="submission" date="2022-06" db="EMBL/GenBank/DDBJ databases">
        <title>Isolation of gut microbiota from human fecal samples.</title>
        <authorList>
            <person name="Pamer E.G."/>
            <person name="Barat B."/>
            <person name="Waligurski E."/>
            <person name="Medina S."/>
            <person name="Paddock L."/>
            <person name="Mostad J."/>
        </authorList>
    </citation>
    <scope>NUCLEOTIDE SEQUENCE</scope>
    <source>
        <strain evidence="4">DFI.9.91</strain>
    </source>
</reference>
<protein>
    <submittedName>
        <fullName evidence="4">Tripartite tricarboxylate transporter substrate binding protein</fullName>
    </submittedName>
</protein>
<evidence type="ECO:0000313" key="5">
    <source>
        <dbReference type="Proteomes" id="UP001204562"/>
    </source>
</evidence>
<proteinExistence type="inferred from homology"/>
<feature type="compositionally biased region" description="Polar residues" evidence="2">
    <location>
        <begin position="25"/>
        <end position="45"/>
    </location>
</feature>
<evidence type="ECO:0000256" key="1">
    <source>
        <dbReference type="ARBA" id="ARBA00006987"/>
    </source>
</evidence>
<feature type="chain" id="PRO_5043363850" evidence="3">
    <location>
        <begin position="19"/>
        <end position="352"/>
    </location>
</feature>